<reference evidence="3" key="1">
    <citation type="journal article" date="2021" name="Proc. Natl. Acad. Sci. U.S.A.">
        <title>A Catalog of Tens of Thousands of Viruses from Human Metagenomes Reveals Hidden Associations with Chronic Diseases.</title>
        <authorList>
            <person name="Tisza M.J."/>
            <person name="Buck C.B."/>
        </authorList>
    </citation>
    <scope>NUCLEOTIDE SEQUENCE</scope>
    <source>
        <strain evidence="3">Ct7113</strain>
    </source>
</reference>
<keyword evidence="1" id="KW-0472">Membrane</keyword>
<feature type="domain" description="Cell wall hydrolase SleB" evidence="2">
    <location>
        <begin position="105"/>
        <end position="201"/>
    </location>
</feature>
<dbReference type="GO" id="GO:0016787">
    <property type="term" value="F:hydrolase activity"/>
    <property type="evidence" value="ECO:0007669"/>
    <property type="project" value="UniProtKB-KW"/>
</dbReference>
<dbReference type="Pfam" id="PF07486">
    <property type="entry name" value="Hydrolase_2"/>
    <property type="match status" value="1"/>
</dbReference>
<sequence length="208" mass="22890">MMETREITVTIHREPEKRDDLLATLLIVVLAALAFTAGYIAANAQWRETISEVTPEPPVVAQETRAKLLTSYEEPTESITTSRYAEVSQEDCELIAKIVYLEARGEPLEGQQAVAEVILNRVAADNFPDSVEEVIFQGTDGSGAIQFSTAAHLDEAAPTDKQFAAVGQALYGEPILPMDVVFFSTTGENSRTWGAIGGHIFCYQYEWE</sequence>
<keyword evidence="1" id="KW-0812">Transmembrane</keyword>
<name>A0A8S5UXV9_9CAUD</name>
<feature type="transmembrane region" description="Helical" evidence="1">
    <location>
        <begin position="21"/>
        <end position="42"/>
    </location>
</feature>
<proteinExistence type="predicted"/>
<dbReference type="InterPro" id="IPR042047">
    <property type="entry name" value="SleB_dom1"/>
</dbReference>
<dbReference type="InterPro" id="IPR011105">
    <property type="entry name" value="Cell_wall_hydrolase_SleB"/>
</dbReference>
<evidence type="ECO:0000259" key="2">
    <source>
        <dbReference type="Pfam" id="PF07486"/>
    </source>
</evidence>
<evidence type="ECO:0000256" key="1">
    <source>
        <dbReference type="SAM" id="Phobius"/>
    </source>
</evidence>
<accession>A0A8S5UXV9</accession>
<organism evidence="3">
    <name type="scientific">Myoviridae sp. ct7113</name>
    <dbReference type="NCBI Taxonomy" id="2825037"/>
    <lineage>
        <taxon>Viruses</taxon>
        <taxon>Duplodnaviria</taxon>
        <taxon>Heunggongvirae</taxon>
        <taxon>Uroviricota</taxon>
        <taxon>Caudoviricetes</taxon>
    </lineage>
</organism>
<protein>
    <submittedName>
        <fullName evidence="3">Cell Wall Hydrolase</fullName>
    </submittedName>
</protein>
<evidence type="ECO:0000313" key="3">
    <source>
        <dbReference type="EMBL" id="DAF99328.1"/>
    </source>
</evidence>
<keyword evidence="3" id="KW-0378">Hydrolase</keyword>
<dbReference type="EMBL" id="BK016164">
    <property type="protein sequence ID" value="DAF99328.1"/>
    <property type="molecule type" value="Genomic_DNA"/>
</dbReference>
<keyword evidence="1" id="KW-1133">Transmembrane helix</keyword>
<dbReference type="Gene3D" id="1.10.10.2520">
    <property type="entry name" value="Cell wall hydrolase SleB, domain 1"/>
    <property type="match status" value="1"/>
</dbReference>